<dbReference type="OrthoDB" id="6365676at2759"/>
<dbReference type="GO" id="GO:0000978">
    <property type="term" value="F:RNA polymerase II cis-regulatory region sequence-specific DNA binding"/>
    <property type="evidence" value="ECO:0007669"/>
    <property type="project" value="TreeGrafter"/>
</dbReference>
<dbReference type="InterPro" id="IPR013087">
    <property type="entry name" value="Znf_C2H2_type"/>
</dbReference>
<feature type="domain" description="C2H2-type" evidence="6">
    <location>
        <begin position="1"/>
        <end position="26"/>
    </location>
</feature>
<reference evidence="8" key="1">
    <citation type="journal article" date="2018" name="Nat. Microbiol.">
        <title>Leveraging single-cell genomics to expand the fungal tree of life.</title>
        <authorList>
            <person name="Ahrendt S.R."/>
            <person name="Quandt C.A."/>
            <person name="Ciobanu D."/>
            <person name="Clum A."/>
            <person name="Salamov A."/>
            <person name="Andreopoulos B."/>
            <person name="Cheng J.F."/>
            <person name="Woyke T."/>
            <person name="Pelin A."/>
            <person name="Henrissat B."/>
            <person name="Reynolds N.K."/>
            <person name="Benny G.L."/>
            <person name="Smith M.E."/>
            <person name="James T.Y."/>
            <person name="Grigoriev I.V."/>
        </authorList>
    </citation>
    <scope>NUCLEOTIDE SEQUENCE [LARGE SCALE GENOMIC DNA]</scope>
    <source>
        <strain evidence="8">Benny S71-1</strain>
    </source>
</reference>
<evidence type="ECO:0000256" key="5">
    <source>
        <dbReference type="PROSITE-ProRule" id="PRU00042"/>
    </source>
</evidence>
<dbReference type="PROSITE" id="PS00028">
    <property type="entry name" value="ZINC_FINGER_C2H2_1"/>
    <property type="match status" value="1"/>
</dbReference>
<dbReference type="SUPFAM" id="SSF57667">
    <property type="entry name" value="beta-beta-alpha zinc fingers"/>
    <property type="match status" value="1"/>
</dbReference>
<evidence type="ECO:0000256" key="2">
    <source>
        <dbReference type="ARBA" id="ARBA00022737"/>
    </source>
</evidence>
<dbReference type="Proteomes" id="UP000278143">
    <property type="component" value="Unassembled WGS sequence"/>
</dbReference>
<keyword evidence="3 5" id="KW-0863">Zinc-finger</keyword>
<proteinExistence type="predicted"/>
<protein>
    <recommendedName>
        <fullName evidence="6">C2H2-type domain-containing protein</fullName>
    </recommendedName>
</protein>
<feature type="non-terminal residue" evidence="7">
    <location>
        <position position="1"/>
    </location>
</feature>
<dbReference type="PROSITE" id="PS50157">
    <property type="entry name" value="ZINC_FINGER_C2H2_2"/>
    <property type="match status" value="2"/>
</dbReference>
<dbReference type="FunFam" id="3.30.160.60:FF:000072">
    <property type="entry name" value="zinc finger protein 143 isoform X1"/>
    <property type="match status" value="1"/>
</dbReference>
<keyword evidence="2" id="KW-0677">Repeat</keyword>
<dbReference type="Gene3D" id="3.30.160.60">
    <property type="entry name" value="Classic Zinc Finger"/>
    <property type="match status" value="2"/>
</dbReference>
<evidence type="ECO:0000313" key="8">
    <source>
        <dbReference type="Proteomes" id="UP000278143"/>
    </source>
</evidence>
<gene>
    <name evidence="7" type="ORF">SYNPS1DRAFT_4004</name>
</gene>
<dbReference type="GO" id="GO:0000981">
    <property type="term" value="F:DNA-binding transcription factor activity, RNA polymerase II-specific"/>
    <property type="evidence" value="ECO:0007669"/>
    <property type="project" value="UniProtKB-ARBA"/>
</dbReference>
<evidence type="ECO:0000256" key="4">
    <source>
        <dbReference type="ARBA" id="ARBA00022833"/>
    </source>
</evidence>
<organism evidence="7 8">
    <name type="scientific">Syncephalis pseudoplumigaleata</name>
    <dbReference type="NCBI Taxonomy" id="1712513"/>
    <lineage>
        <taxon>Eukaryota</taxon>
        <taxon>Fungi</taxon>
        <taxon>Fungi incertae sedis</taxon>
        <taxon>Zoopagomycota</taxon>
        <taxon>Zoopagomycotina</taxon>
        <taxon>Zoopagomycetes</taxon>
        <taxon>Zoopagales</taxon>
        <taxon>Piptocephalidaceae</taxon>
        <taxon>Syncephalis</taxon>
    </lineage>
</organism>
<evidence type="ECO:0000256" key="3">
    <source>
        <dbReference type="ARBA" id="ARBA00022771"/>
    </source>
</evidence>
<dbReference type="InterPro" id="IPR036236">
    <property type="entry name" value="Znf_C2H2_sf"/>
</dbReference>
<dbReference type="SMART" id="SM00355">
    <property type="entry name" value="ZnF_C2H2"/>
    <property type="match status" value="2"/>
</dbReference>
<evidence type="ECO:0000256" key="1">
    <source>
        <dbReference type="ARBA" id="ARBA00022723"/>
    </source>
</evidence>
<dbReference type="AlphaFoldDB" id="A0A4P9YSL6"/>
<feature type="domain" description="C2H2-type" evidence="6">
    <location>
        <begin position="27"/>
        <end position="53"/>
    </location>
</feature>
<keyword evidence="4" id="KW-0862">Zinc</keyword>
<feature type="non-terminal residue" evidence="7">
    <location>
        <position position="53"/>
    </location>
</feature>
<dbReference type="PANTHER" id="PTHR23235">
    <property type="entry name" value="KRUEPPEL-LIKE TRANSCRIPTION FACTOR"/>
    <property type="match status" value="1"/>
</dbReference>
<accession>A0A4P9YSL6</accession>
<keyword evidence="8" id="KW-1185">Reference proteome</keyword>
<dbReference type="Pfam" id="PF00096">
    <property type="entry name" value="zf-C2H2"/>
    <property type="match status" value="2"/>
</dbReference>
<keyword evidence="1" id="KW-0479">Metal-binding</keyword>
<dbReference type="EMBL" id="KZ992220">
    <property type="protein sequence ID" value="RKP22352.1"/>
    <property type="molecule type" value="Genomic_DNA"/>
</dbReference>
<dbReference type="PANTHER" id="PTHR23235:SF127">
    <property type="entry name" value="TRANSCRIPTION FACTOR, PUTATIVE (AFU_ORTHOLOGUE AFUA_3G09820)-RELATED"/>
    <property type="match status" value="1"/>
</dbReference>
<evidence type="ECO:0000313" key="7">
    <source>
        <dbReference type="EMBL" id="RKP22352.1"/>
    </source>
</evidence>
<evidence type="ECO:0000259" key="6">
    <source>
        <dbReference type="PROSITE" id="PS50157"/>
    </source>
</evidence>
<dbReference type="GO" id="GO:0008270">
    <property type="term" value="F:zinc ion binding"/>
    <property type="evidence" value="ECO:0007669"/>
    <property type="project" value="UniProtKB-KW"/>
</dbReference>
<name>A0A4P9YSL6_9FUNG</name>
<sequence>PQCHRAFMRSEHLKRHVSSVHTDSKPFTCQEPGCGKMFARSDNLQQHHRTHQR</sequence>